<dbReference type="OrthoDB" id="5863032at2759"/>
<name>A0A498S7S4_ACAVI</name>
<protein>
    <submittedName>
        <fullName evidence="3">Uncharacterized protein</fullName>
    </submittedName>
</protein>
<accession>A0A498S7S4</accession>
<keyword evidence="1" id="KW-0812">Transmembrane</keyword>
<feature type="transmembrane region" description="Helical" evidence="1">
    <location>
        <begin position="299"/>
        <end position="319"/>
    </location>
</feature>
<sequence length="332" mass="37508">MSVVHIALLLVVLPNNRPVNSQLICTSEASGLNEKRICFDLDKGRFINPKIGRNSHEHAVATIFIAAARRSTERIWGGWSVDMRDVPYALRNTYIRVVHSATLINQYFVQLLKHAPVRGKLATVSGIRADSKSTIDAMVTVHNNTMYDLPASIPRETEMWHGKEENNNGKFSNGEFSTSGFRACLNNAIDGQRAAQAYIHRLGNWTLFEWVISFQATIIVLNVLSALAVSIVEYLNPRPMLLLALILFIPIFPTLYSNQHEENLKLFGWIQLVCGFVELFWSSCVLLDMHYHSNDWRAYFAMCAVSWQVKVTFLITFLIDFTGGVVKIDCLG</sequence>
<organism evidence="3 4">
    <name type="scientific">Acanthocheilonema viteae</name>
    <name type="common">Filarial nematode worm</name>
    <name type="synonym">Dipetalonema viteae</name>
    <dbReference type="NCBI Taxonomy" id="6277"/>
    <lineage>
        <taxon>Eukaryota</taxon>
        <taxon>Metazoa</taxon>
        <taxon>Ecdysozoa</taxon>
        <taxon>Nematoda</taxon>
        <taxon>Chromadorea</taxon>
        <taxon>Rhabditida</taxon>
        <taxon>Spirurina</taxon>
        <taxon>Spiruromorpha</taxon>
        <taxon>Filarioidea</taxon>
        <taxon>Onchocercidae</taxon>
        <taxon>Acanthocheilonema</taxon>
    </lineage>
</organism>
<feature type="transmembrane region" description="Helical" evidence="1">
    <location>
        <begin position="268"/>
        <end position="287"/>
    </location>
</feature>
<feature type="transmembrane region" description="Helical" evidence="1">
    <location>
        <begin position="210"/>
        <end position="232"/>
    </location>
</feature>
<dbReference type="EMBL" id="UPTC01000003">
    <property type="protein sequence ID" value="VBB25240.1"/>
    <property type="molecule type" value="Genomic_DNA"/>
</dbReference>
<evidence type="ECO:0000256" key="1">
    <source>
        <dbReference type="SAM" id="Phobius"/>
    </source>
</evidence>
<evidence type="ECO:0000256" key="2">
    <source>
        <dbReference type="SAM" id="SignalP"/>
    </source>
</evidence>
<feature type="chain" id="PRO_5019859718" evidence="2">
    <location>
        <begin position="22"/>
        <end position="332"/>
    </location>
</feature>
<feature type="transmembrane region" description="Helical" evidence="1">
    <location>
        <begin position="239"/>
        <end position="256"/>
    </location>
</feature>
<evidence type="ECO:0000313" key="3">
    <source>
        <dbReference type="EMBL" id="VBB25240.1"/>
    </source>
</evidence>
<keyword evidence="1" id="KW-1133">Transmembrane helix</keyword>
<dbReference type="Proteomes" id="UP000276991">
    <property type="component" value="Unassembled WGS sequence"/>
</dbReference>
<dbReference type="AlphaFoldDB" id="A0A498S7S4"/>
<keyword evidence="2" id="KW-0732">Signal</keyword>
<evidence type="ECO:0000313" key="4">
    <source>
        <dbReference type="Proteomes" id="UP000276991"/>
    </source>
</evidence>
<proteinExistence type="predicted"/>
<gene>
    <name evidence="3" type="ORF">NAV_LOCUS70</name>
</gene>
<feature type="signal peptide" evidence="2">
    <location>
        <begin position="1"/>
        <end position="21"/>
    </location>
</feature>
<keyword evidence="4" id="KW-1185">Reference proteome</keyword>
<reference evidence="3 4" key="1">
    <citation type="submission" date="2018-08" db="EMBL/GenBank/DDBJ databases">
        <authorList>
            <person name="Laetsch R D."/>
            <person name="Stevens L."/>
            <person name="Kumar S."/>
            <person name="Blaxter L. M."/>
        </authorList>
    </citation>
    <scope>NUCLEOTIDE SEQUENCE [LARGE SCALE GENOMIC DNA]</scope>
</reference>
<keyword evidence="1" id="KW-0472">Membrane</keyword>